<feature type="region of interest" description="Disordered" evidence="1">
    <location>
        <begin position="103"/>
        <end position="123"/>
    </location>
</feature>
<evidence type="ECO:0000313" key="3">
    <source>
        <dbReference type="EMBL" id="TXG46526.1"/>
    </source>
</evidence>
<sequence length="376" mass="43982">MVLNWGGKWKSHHGQYWYEGQRAKAFDFPRDANYDQLLDKVYHVTGIDRDYYRVSMTTVAHTFRPSMPIEIVDDEDVTLLLCQENVDPLVCISVEEIGIECPEKNHKPPESSHNPHHATPKYEFQKSDVPNMGAKLDNILEGFTPTTNIDTASPHLIPDHDETEPQFNHIPNQVPNRYDEQFAHVQRLVPPLFAFYSINSGEVAPRPVAKRIEVGEVFPSKEELQLQLGRYCLANQCQIRVFKSDTTRYQVRCIVEDCNWRMRAAKVQNSDYFQIRKFDNQHTCSIEARFSHQRQANAWVIGEHIKEKFRDHRLYKPKEIINDMHWEFGISYNYHKGYRARHIALEEVQGTPAESYSILPSYLYMLEQTNPRTITD</sequence>
<evidence type="ECO:0000259" key="2">
    <source>
        <dbReference type="Pfam" id="PF03108"/>
    </source>
</evidence>
<protein>
    <recommendedName>
        <fullName evidence="2">Transposase MuDR plant domain-containing protein</fullName>
    </recommendedName>
</protein>
<keyword evidence="4" id="KW-1185">Reference proteome</keyword>
<dbReference type="OrthoDB" id="1101236at2759"/>
<reference evidence="4" key="1">
    <citation type="journal article" date="2019" name="Gigascience">
        <title>De novo genome assembly of the endangered Acer yangbiense, a plant species with extremely small populations endemic to Yunnan Province, China.</title>
        <authorList>
            <person name="Yang J."/>
            <person name="Wariss H.M."/>
            <person name="Tao L."/>
            <person name="Zhang R."/>
            <person name="Yun Q."/>
            <person name="Hollingsworth P."/>
            <person name="Dao Z."/>
            <person name="Luo G."/>
            <person name="Guo H."/>
            <person name="Ma Y."/>
            <person name="Sun W."/>
        </authorList>
    </citation>
    <scope>NUCLEOTIDE SEQUENCE [LARGE SCALE GENOMIC DNA]</scope>
    <source>
        <strain evidence="4">cv. Malutang</strain>
    </source>
</reference>
<accession>A0A5C7GQK7</accession>
<feature type="domain" description="Transposase MuDR plant" evidence="2">
    <location>
        <begin position="212"/>
        <end position="275"/>
    </location>
</feature>
<evidence type="ECO:0000256" key="1">
    <source>
        <dbReference type="SAM" id="MobiDB-lite"/>
    </source>
</evidence>
<name>A0A5C7GQK7_9ROSI</name>
<dbReference type="PANTHER" id="PTHR31973">
    <property type="entry name" value="POLYPROTEIN, PUTATIVE-RELATED"/>
    <property type="match status" value="1"/>
</dbReference>
<dbReference type="InterPro" id="IPR004332">
    <property type="entry name" value="Transposase_MuDR"/>
</dbReference>
<evidence type="ECO:0000313" key="4">
    <source>
        <dbReference type="Proteomes" id="UP000323000"/>
    </source>
</evidence>
<dbReference type="Proteomes" id="UP000323000">
    <property type="component" value="Unassembled WGS sequence"/>
</dbReference>
<dbReference type="EMBL" id="VAHF01000087">
    <property type="protein sequence ID" value="TXG46526.1"/>
    <property type="molecule type" value="Genomic_DNA"/>
</dbReference>
<dbReference type="PANTHER" id="PTHR31973:SF113">
    <property type="entry name" value="PROTEIN FAR1-RELATED SEQUENCE 5-LIKE"/>
    <property type="match status" value="1"/>
</dbReference>
<dbReference type="Pfam" id="PF03108">
    <property type="entry name" value="DBD_Tnp_Mut"/>
    <property type="match status" value="1"/>
</dbReference>
<dbReference type="AlphaFoldDB" id="A0A5C7GQK7"/>
<comment type="caution">
    <text evidence="3">The sequence shown here is derived from an EMBL/GenBank/DDBJ whole genome shotgun (WGS) entry which is preliminary data.</text>
</comment>
<proteinExistence type="predicted"/>
<organism evidence="3 4">
    <name type="scientific">Acer yangbiense</name>
    <dbReference type="NCBI Taxonomy" id="1000413"/>
    <lineage>
        <taxon>Eukaryota</taxon>
        <taxon>Viridiplantae</taxon>
        <taxon>Streptophyta</taxon>
        <taxon>Embryophyta</taxon>
        <taxon>Tracheophyta</taxon>
        <taxon>Spermatophyta</taxon>
        <taxon>Magnoliopsida</taxon>
        <taxon>eudicotyledons</taxon>
        <taxon>Gunneridae</taxon>
        <taxon>Pentapetalae</taxon>
        <taxon>rosids</taxon>
        <taxon>malvids</taxon>
        <taxon>Sapindales</taxon>
        <taxon>Sapindaceae</taxon>
        <taxon>Hippocastanoideae</taxon>
        <taxon>Acereae</taxon>
        <taxon>Acer</taxon>
    </lineage>
</organism>
<gene>
    <name evidence="3" type="ORF">EZV62_027972</name>
</gene>